<keyword evidence="3" id="KW-1185">Reference proteome</keyword>
<protein>
    <submittedName>
        <fullName evidence="2">Uncharacterized protein</fullName>
    </submittedName>
</protein>
<evidence type="ECO:0000313" key="3">
    <source>
        <dbReference type="Proteomes" id="UP000299102"/>
    </source>
</evidence>
<dbReference type="EMBL" id="BGZK01000443">
    <property type="protein sequence ID" value="GBP43836.1"/>
    <property type="molecule type" value="Genomic_DNA"/>
</dbReference>
<dbReference type="Proteomes" id="UP000299102">
    <property type="component" value="Unassembled WGS sequence"/>
</dbReference>
<gene>
    <name evidence="2" type="ORF">EVAR_82268_1</name>
</gene>
<evidence type="ECO:0000313" key="2">
    <source>
        <dbReference type="EMBL" id="GBP43836.1"/>
    </source>
</evidence>
<feature type="region of interest" description="Disordered" evidence="1">
    <location>
        <begin position="1"/>
        <end position="24"/>
    </location>
</feature>
<sequence length="113" mass="12517">MKEIDRHLHGAGTGSGEEGLDECTAAEGPRARRWGFQSRLMLKYAHLQSYYFMLKSLKGPNKGLYADLVTTFDTDAVTQSKTYVGTGSPRHQMSGFSQLTVVKKSSQKTLGRD</sequence>
<accession>A0A4C1VX42</accession>
<reference evidence="2 3" key="1">
    <citation type="journal article" date="2019" name="Commun. Biol.">
        <title>The bagworm genome reveals a unique fibroin gene that provides high tensile strength.</title>
        <authorList>
            <person name="Kono N."/>
            <person name="Nakamura H."/>
            <person name="Ohtoshi R."/>
            <person name="Tomita M."/>
            <person name="Numata K."/>
            <person name="Arakawa K."/>
        </authorList>
    </citation>
    <scope>NUCLEOTIDE SEQUENCE [LARGE SCALE GENOMIC DNA]</scope>
</reference>
<name>A0A4C1VX42_EUMVA</name>
<organism evidence="2 3">
    <name type="scientific">Eumeta variegata</name>
    <name type="common">Bagworm moth</name>
    <name type="synonym">Eumeta japonica</name>
    <dbReference type="NCBI Taxonomy" id="151549"/>
    <lineage>
        <taxon>Eukaryota</taxon>
        <taxon>Metazoa</taxon>
        <taxon>Ecdysozoa</taxon>
        <taxon>Arthropoda</taxon>
        <taxon>Hexapoda</taxon>
        <taxon>Insecta</taxon>
        <taxon>Pterygota</taxon>
        <taxon>Neoptera</taxon>
        <taxon>Endopterygota</taxon>
        <taxon>Lepidoptera</taxon>
        <taxon>Glossata</taxon>
        <taxon>Ditrysia</taxon>
        <taxon>Tineoidea</taxon>
        <taxon>Psychidae</taxon>
        <taxon>Oiketicinae</taxon>
        <taxon>Eumeta</taxon>
    </lineage>
</organism>
<comment type="caution">
    <text evidence="2">The sequence shown here is derived from an EMBL/GenBank/DDBJ whole genome shotgun (WGS) entry which is preliminary data.</text>
</comment>
<proteinExistence type="predicted"/>
<evidence type="ECO:0000256" key="1">
    <source>
        <dbReference type="SAM" id="MobiDB-lite"/>
    </source>
</evidence>
<dbReference type="AlphaFoldDB" id="A0A4C1VX42"/>